<dbReference type="SUPFAM" id="SSF52096">
    <property type="entry name" value="ClpP/crotonase"/>
    <property type="match status" value="1"/>
</dbReference>
<name>A0ABT9B862_9BACT</name>
<protein>
    <submittedName>
        <fullName evidence="3">S41 family peptidase</fullName>
    </submittedName>
</protein>
<dbReference type="Proteomes" id="UP001176429">
    <property type="component" value="Unassembled WGS sequence"/>
</dbReference>
<comment type="caution">
    <text evidence="3">The sequence shown here is derived from an EMBL/GenBank/DDBJ whole genome shotgun (WGS) entry which is preliminary data.</text>
</comment>
<feature type="signal peptide" evidence="1">
    <location>
        <begin position="1"/>
        <end position="18"/>
    </location>
</feature>
<evidence type="ECO:0000313" key="4">
    <source>
        <dbReference type="Proteomes" id="UP001176429"/>
    </source>
</evidence>
<dbReference type="EMBL" id="JAUQSY010000003">
    <property type="protein sequence ID" value="MDO7874367.1"/>
    <property type="molecule type" value="Genomic_DNA"/>
</dbReference>
<evidence type="ECO:0000259" key="2">
    <source>
        <dbReference type="SMART" id="SM00245"/>
    </source>
</evidence>
<dbReference type="RefSeq" id="WP_305005680.1">
    <property type="nucleotide sequence ID" value="NZ_JAUQSY010000003.1"/>
</dbReference>
<dbReference type="Gene3D" id="3.90.226.10">
    <property type="entry name" value="2-enoyl-CoA Hydratase, Chain A, domain 1"/>
    <property type="match status" value="1"/>
</dbReference>
<dbReference type="Pfam" id="PF03572">
    <property type="entry name" value="Peptidase_S41"/>
    <property type="match status" value="1"/>
</dbReference>
<proteinExistence type="predicted"/>
<accession>A0ABT9B862</accession>
<dbReference type="CDD" id="cd06567">
    <property type="entry name" value="Peptidase_S41"/>
    <property type="match status" value="1"/>
</dbReference>
<dbReference type="InterPro" id="IPR029045">
    <property type="entry name" value="ClpP/crotonase-like_dom_sf"/>
</dbReference>
<dbReference type="PANTHER" id="PTHR32060">
    <property type="entry name" value="TAIL-SPECIFIC PROTEASE"/>
    <property type="match status" value="1"/>
</dbReference>
<evidence type="ECO:0000256" key="1">
    <source>
        <dbReference type="SAM" id="SignalP"/>
    </source>
</evidence>
<dbReference type="InterPro" id="IPR005151">
    <property type="entry name" value="Tail-specific_protease"/>
</dbReference>
<dbReference type="SMART" id="SM00245">
    <property type="entry name" value="TSPc"/>
    <property type="match status" value="1"/>
</dbReference>
<keyword evidence="4" id="KW-1185">Reference proteome</keyword>
<feature type="domain" description="Tail specific protease" evidence="2">
    <location>
        <begin position="101"/>
        <end position="316"/>
    </location>
</feature>
<gene>
    <name evidence="3" type="ORF">Q5H93_06455</name>
</gene>
<evidence type="ECO:0000313" key="3">
    <source>
        <dbReference type="EMBL" id="MDO7874367.1"/>
    </source>
</evidence>
<dbReference type="PANTHER" id="PTHR32060:SF30">
    <property type="entry name" value="CARBOXY-TERMINAL PROCESSING PROTEASE CTPA"/>
    <property type="match status" value="1"/>
</dbReference>
<keyword evidence="1" id="KW-0732">Signal</keyword>
<sequence>MRFLALSIGLLLPISAPAQLTPAVRTGLDSALYLMQTHSLYAQRVNWPVVRDSVYQKAGRARTLEEAFPALRYAFDQLRDKHGMLAVESQQYRYAEPGVDPGQRLSPGIRQEYLKGPRLVTAQLAPGVGYLKIPQMIGTARAWADGRAAALRDSLCRLLARRPRALVIDLRMNGGGNSAPMLSGLGPLLGDGVKTYTIDRNGQVSGRMQLVGGMVVDERGAPVLTPLPACAVPPGLPVVVLVGPGTGSSGEILALALRDRPRTPLIGEPTSGYLSSTAGFFFGQQSGYLLLTTDNMAPASKRPVLSQALTPDVYVKSADNYPNLRADPTVQAALRWLSRPTHPNKKIRR</sequence>
<organism evidence="3 4">
    <name type="scientific">Hymenobacter aranciens</name>
    <dbReference type="NCBI Taxonomy" id="3063996"/>
    <lineage>
        <taxon>Bacteria</taxon>
        <taxon>Pseudomonadati</taxon>
        <taxon>Bacteroidota</taxon>
        <taxon>Cytophagia</taxon>
        <taxon>Cytophagales</taxon>
        <taxon>Hymenobacteraceae</taxon>
        <taxon>Hymenobacter</taxon>
    </lineage>
</organism>
<reference evidence="3" key="1">
    <citation type="submission" date="2023-07" db="EMBL/GenBank/DDBJ databases">
        <authorList>
            <person name="Kim M.K."/>
        </authorList>
    </citation>
    <scope>NUCLEOTIDE SEQUENCE</scope>
    <source>
        <strain evidence="3">ASUV-10-1</strain>
    </source>
</reference>
<feature type="chain" id="PRO_5047257127" evidence="1">
    <location>
        <begin position="19"/>
        <end position="349"/>
    </location>
</feature>